<keyword evidence="3 5" id="KW-1133">Transmembrane helix</keyword>
<dbReference type="SMART" id="SM01160">
    <property type="entry name" value="DUF1751"/>
    <property type="match status" value="1"/>
</dbReference>
<dbReference type="EMBL" id="HBUF01671759">
    <property type="protein sequence ID" value="CAG6790582.1"/>
    <property type="molecule type" value="Transcribed_RNA"/>
</dbReference>
<dbReference type="PANTHER" id="PTHR13377:SF3">
    <property type="entry name" value="TRANSMEMBRANE PROTEIN 115"/>
    <property type="match status" value="1"/>
</dbReference>
<dbReference type="AlphaFoldDB" id="A0A8D9BXI6"/>
<reference evidence="6" key="1">
    <citation type="submission" date="2021-05" db="EMBL/GenBank/DDBJ databases">
        <authorList>
            <person name="Alioto T."/>
            <person name="Alioto T."/>
            <person name="Gomez Garrido J."/>
        </authorList>
    </citation>
    <scope>NUCLEOTIDE SEQUENCE</scope>
</reference>
<feature type="transmembrane region" description="Helical" evidence="5">
    <location>
        <begin position="46"/>
        <end position="64"/>
    </location>
</feature>
<dbReference type="GO" id="GO:0006890">
    <property type="term" value="P:retrograde vesicle-mediated transport, Golgi to endoplasmic reticulum"/>
    <property type="evidence" value="ECO:0007669"/>
    <property type="project" value="InterPro"/>
</dbReference>
<dbReference type="EMBL" id="HBUF01671760">
    <property type="protein sequence ID" value="CAG6790583.1"/>
    <property type="molecule type" value="Transcribed_RNA"/>
</dbReference>
<keyword evidence="2 5" id="KW-0812">Transmembrane</keyword>
<sequence length="348" mass="39325">MKLETISHPASYQSIASMASYNKILNQNFLLYVRQQLLEFLKNTSTSVKIISAIILFGYFLSFFDQALEIISVTPGYLLPPVFWLWTAFTFCFIELHLLQVILDLIIVGLGGKLIEPLWGSMEMMTFFAVVNVGVAITSTLYYFFLYMCTSNPDLLFFVRIHGLTGYISGVLVAVKQIMPDHIILNTGLGKMTNRNIPLLVICIATILWMIGLVDGIRPTMSLFGTLVSWIYLRFYQYHSNGTRGDMADNFNFANFFPTIIQPPIAVVSNTVHEFFVRIGLCRKMVRKFDMSVAPSSGITITLPGIDPNDAERRRQLALKALNERTKFQSSQMKQDVVIPIPSVPSQI</sequence>
<organism evidence="6">
    <name type="scientific">Cacopsylla melanoneura</name>
    <dbReference type="NCBI Taxonomy" id="428564"/>
    <lineage>
        <taxon>Eukaryota</taxon>
        <taxon>Metazoa</taxon>
        <taxon>Ecdysozoa</taxon>
        <taxon>Arthropoda</taxon>
        <taxon>Hexapoda</taxon>
        <taxon>Insecta</taxon>
        <taxon>Pterygota</taxon>
        <taxon>Neoptera</taxon>
        <taxon>Paraneoptera</taxon>
        <taxon>Hemiptera</taxon>
        <taxon>Sternorrhyncha</taxon>
        <taxon>Psylloidea</taxon>
        <taxon>Psyllidae</taxon>
        <taxon>Psyllinae</taxon>
        <taxon>Cacopsylla</taxon>
    </lineage>
</organism>
<evidence type="ECO:0000256" key="2">
    <source>
        <dbReference type="ARBA" id="ARBA00022692"/>
    </source>
</evidence>
<dbReference type="FunFam" id="1.20.1540.10:FF:000004">
    <property type="entry name" value="Transmembrane protein 115"/>
    <property type="match status" value="1"/>
</dbReference>
<evidence type="ECO:0000256" key="5">
    <source>
        <dbReference type="SAM" id="Phobius"/>
    </source>
</evidence>
<dbReference type="PANTHER" id="PTHR13377">
    <property type="entry name" value="PLACENTAL PROTEIN 6"/>
    <property type="match status" value="1"/>
</dbReference>
<dbReference type="InterPro" id="IPR035952">
    <property type="entry name" value="Rhomboid-like_sf"/>
</dbReference>
<feature type="transmembrane region" description="Helical" evidence="5">
    <location>
        <begin position="124"/>
        <end position="145"/>
    </location>
</feature>
<feature type="transmembrane region" description="Helical" evidence="5">
    <location>
        <begin position="84"/>
        <end position="112"/>
    </location>
</feature>
<accession>A0A8D9BXI6</accession>
<dbReference type="SUPFAM" id="SSF144091">
    <property type="entry name" value="Rhomboid-like"/>
    <property type="match status" value="1"/>
</dbReference>
<evidence type="ECO:0000256" key="4">
    <source>
        <dbReference type="ARBA" id="ARBA00023136"/>
    </source>
</evidence>
<dbReference type="Pfam" id="PF08551">
    <property type="entry name" value="DUF1751"/>
    <property type="match status" value="1"/>
</dbReference>
<comment type="subcellular location">
    <subcellularLocation>
        <location evidence="1">Membrane</location>
        <topology evidence="1">Multi-pass membrane protein</topology>
    </subcellularLocation>
</comment>
<dbReference type="GO" id="GO:0005794">
    <property type="term" value="C:Golgi apparatus"/>
    <property type="evidence" value="ECO:0007669"/>
    <property type="project" value="TreeGrafter"/>
</dbReference>
<evidence type="ECO:0000256" key="3">
    <source>
        <dbReference type="ARBA" id="ARBA00022989"/>
    </source>
</evidence>
<evidence type="ECO:0000256" key="1">
    <source>
        <dbReference type="ARBA" id="ARBA00004141"/>
    </source>
</evidence>
<evidence type="ECO:0000313" key="6">
    <source>
        <dbReference type="EMBL" id="CAG6790582.1"/>
    </source>
</evidence>
<name>A0A8D9BXI6_9HEMI</name>
<keyword evidence="4 5" id="KW-0472">Membrane</keyword>
<dbReference type="GO" id="GO:0016020">
    <property type="term" value="C:membrane"/>
    <property type="evidence" value="ECO:0007669"/>
    <property type="project" value="UniProtKB-SubCell"/>
</dbReference>
<feature type="transmembrane region" description="Helical" evidence="5">
    <location>
        <begin position="157"/>
        <end position="175"/>
    </location>
</feature>
<protein>
    <submittedName>
        <fullName evidence="6">Transmembrane protein 115</fullName>
    </submittedName>
</protein>
<feature type="transmembrane region" description="Helical" evidence="5">
    <location>
        <begin position="196"/>
        <end position="214"/>
    </location>
</feature>
<proteinExistence type="predicted"/>
<dbReference type="InterPro" id="IPR013861">
    <property type="entry name" value="TMEM115/Pdh1/Rbl19"/>
</dbReference>